<dbReference type="InterPro" id="IPR050328">
    <property type="entry name" value="Dev_Immune_Receptor"/>
</dbReference>
<keyword evidence="5" id="KW-1133">Transmembrane helix</keyword>
<dbReference type="SMART" id="SM00365">
    <property type="entry name" value="LRR_SD22"/>
    <property type="match status" value="8"/>
</dbReference>
<name>A0ABD2PGB9_9CUCU</name>
<sequence>MKILILLSIIFFFEVRCRDLRSYVTNTICLEECKCQNTNNVSLEITECLRPIEITSNFNKSTNSFTTIRFNQATILDIGINAFNHFSEVEHIEFNSSTIRNMHPQAFFRDELSSITFTNCKFSFVPNIKCLDLEELVITNSSLKKIPKFEELPSLTILHFDGNRINTIKDKTFTLLESLEEVYLTNNEISTISSRLFYNNTQLSLLDLSHNLLTSYALEETNNLEILSLANNQLTQFDSRSSKYLKNLRSLDLSHNKITEVNQSTFINMPTLEMINLGYNQLTVLENNTFSYNSFLEKLILDGNNFKTLPVFTSHTEIFHRIYNFSCRKCGIISLSSFTFGSMPGLVQITLAGNNLRILDPKAFGLVNSLKILDLSNNKLTKLGGSVFSDNKRLVEINLSGNPLKTLDPKDFIDLKNLRKLDASNAQLISLWADNYEYVLNELEQLTISNNSIEDITGDDLKVMPNLKYIDLENNPIQCTIHLAKLIQWLTIHEVYSTEGANLLRTNEKLLDDAAQFFEDSYDHKSHWLKLAKAACVPSDNEMKNNNTDFVMNLILQNTREIDSVPKVDPPQVASDNTGDDLDDIDEEEDDGYLVDDPEAEHVELSENIINDEFSLNQATYIISVTSVFVITALIVLLAAVSITLVVLKKNNTLNINNANLPRIKIPRWENMPEKKHCGSVYRPLSEEILAPPTPKINRYEFKTSPTVHNANP</sequence>
<dbReference type="Proteomes" id="UP001516400">
    <property type="component" value="Unassembled WGS sequence"/>
</dbReference>
<comment type="caution">
    <text evidence="7">The sequence shown here is derived from an EMBL/GenBank/DDBJ whole genome shotgun (WGS) entry which is preliminary data.</text>
</comment>
<dbReference type="EMBL" id="JABFTP020000186">
    <property type="protein sequence ID" value="KAL3289797.1"/>
    <property type="molecule type" value="Genomic_DNA"/>
</dbReference>
<keyword evidence="8" id="KW-1185">Reference proteome</keyword>
<dbReference type="PANTHER" id="PTHR24373">
    <property type="entry name" value="SLIT RELATED LEUCINE-RICH REPEAT NEURONAL PROTEIN"/>
    <property type="match status" value="1"/>
</dbReference>
<feature type="signal peptide" evidence="6">
    <location>
        <begin position="1"/>
        <end position="17"/>
    </location>
</feature>
<evidence type="ECO:0000256" key="5">
    <source>
        <dbReference type="SAM" id="Phobius"/>
    </source>
</evidence>
<dbReference type="PANTHER" id="PTHR24373:SF261">
    <property type="entry name" value="VASORIN"/>
    <property type="match status" value="1"/>
</dbReference>
<feature type="compositionally biased region" description="Acidic residues" evidence="4">
    <location>
        <begin position="578"/>
        <end position="587"/>
    </location>
</feature>
<feature type="chain" id="PRO_5044761069" evidence="6">
    <location>
        <begin position="18"/>
        <end position="713"/>
    </location>
</feature>
<evidence type="ECO:0000313" key="7">
    <source>
        <dbReference type="EMBL" id="KAL3289797.1"/>
    </source>
</evidence>
<keyword evidence="2 6" id="KW-0732">Signal</keyword>
<dbReference type="PROSITE" id="PS51450">
    <property type="entry name" value="LRR"/>
    <property type="match status" value="2"/>
</dbReference>
<organism evidence="7 8">
    <name type="scientific">Cryptolaemus montrouzieri</name>
    <dbReference type="NCBI Taxonomy" id="559131"/>
    <lineage>
        <taxon>Eukaryota</taxon>
        <taxon>Metazoa</taxon>
        <taxon>Ecdysozoa</taxon>
        <taxon>Arthropoda</taxon>
        <taxon>Hexapoda</taxon>
        <taxon>Insecta</taxon>
        <taxon>Pterygota</taxon>
        <taxon>Neoptera</taxon>
        <taxon>Endopterygota</taxon>
        <taxon>Coleoptera</taxon>
        <taxon>Polyphaga</taxon>
        <taxon>Cucujiformia</taxon>
        <taxon>Coccinelloidea</taxon>
        <taxon>Coccinellidae</taxon>
        <taxon>Scymninae</taxon>
        <taxon>Scymnini</taxon>
        <taxon>Cryptolaemus</taxon>
    </lineage>
</organism>
<dbReference type="Gene3D" id="3.80.10.10">
    <property type="entry name" value="Ribonuclease Inhibitor"/>
    <property type="match status" value="3"/>
</dbReference>
<protein>
    <submittedName>
        <fullName evidence="7">Uncharacterized protein</fullName>
    </submittedName>
</protein>
<evidence type="ECO:0000256" key="6">
    <source>
        <dbReference type="SAM" id="SignalP"/>
    </source>
</evidence>
<gene>
    <name evidence="7" type="ORF">HHI36_023189</name>
</gene>
<dbReference type="Pfam" id="PF12799">
    <property type="entry name" value="LRR_4"/>
    <property type="match status" value="1"/>
</dbReference>
<dbReference type="AlphaFoldDB" id="A0ABD2PGB9"/>
<keyword evidence="1" id="KW-0433">Leucine-rich repeat</keyword>
<dbReference type="PRINTS" id="PR00019">
    <property type="entry name" value="LEURICHRPT"/>
</dbReference>
<dbReference type="InterPro" id="IPR003591">
    <property type="entry name" value="Leu-rich_rpt_typical-subtyp"/>
</dbReference>
<proteinExistence type="predicted"/>
<evidence type="ECO:0000256" key="2">
    <source>
        <dbReference type="ARBA" id="ARBA00022729"/>
    </source>
</evidence>
<feature type="transmembrane region" description="Helical" evidence="5">
    <location>
        <begin position="621"/>
        <end position="648"/>
    </location>
</feature>
<evidence type="ECO:0000256" key="4">
    <source>
        <dbReference type="SAM" id="MobiDB-lite"/>
    </source>
</evidence>
<dbReference type="SUPFAM" id="SSF52058">
    <property type="entry name" value="L domain-like"/>
    <property type="match status" value="2"/>
</dbReference>
<accession>A0ABD2PGB9</accession>
<dbReference type="SMART" id="SM00369">
    <property type="entry name" value="LRR_TYP"/>
    <property type="match status" value="10"/>
</dbReference>
<evidence type="ECO:0000313" key="8">
    <source>
        <dbReference type="Proteomes" id="UP001516400"/>
    </source>
</evidence>
<keyword evidence="5" id="KW-0472">Membrane</keyword>
<feature type="region of interest" description="Disordered" evidence="4">
    <location>
        <begin position="565"/>
        <end position="587"/>
    </location>
</feature>
<evidence type="ECO:0000256" key="3">
    <source>
        <dbReference type="ARBA" id="ARBA00022737"/>
    </source>
</evidence>
<dbReference type="InterPro" id="IPR032675">
    <property type="entry name" value="LRR_dom_sf"/>
</dbReference>
<reference evidence="7 8" key="1">
    <citation type="journal article" date="2021" name="BMC Biol.">
        <title>Horizontally acquired antibacterial genes associated with adaptive radiation of ladybird beetles.</title>
        <authorList>
            <person name="Li H.S."/>
            <person name="Tang X.F."/>
            <person name="Huang Y.H."/>
            <person name="Xu Z.Y."/>
            <person name="Chen M.L."/>
            <person name="Du X.Y."/>
            <person name="Qiu B.Y."/>
            <person name="Chen P.T."/>
            <person name="Zhang W."/>
            <person name="Slipinski A."/>
            <person name="Escalona H.E."/>
            <person name="Waterhouse R.M."/>
            <person name="Zwick A."/>
            <person name="Pang H."/>
        </authorList>
    </citation>
    <scope>NUCLEOTIDE SEQUENCE [LARGE SCALE GENOMIC DNA]</scope>
    <source>
        <strain evidence="7">SYSU2018</strain>
    </source>
</reference>
<dbReference type="Pfam" id="PF13855">
    <property type="entry name" value="LRR_8"/>
    <property type="match status" value="3"/>
</dbReference>
<evidence type="ECO:0000256" key="1">
    <source>
        <dbReference type="ARBA" id="ARBA00022614"/>
    </source>
</evidence>
<keyword evidence="5" id="KW-0812">Transmembrane</keyword>
<keyword evidence="3" id="KW-0677">Repeat</keyword>
<dbReference type="InterPro" id="IPR001611">
    <property type="entry name" value="Leu-rich_rpt"/>
</dbReference>
<dbReference type="InterPro" id="IPR025875">
    <property type="entry name" value="Leu-rich_rpt_4"/>
</dbReference>